<evidence type="ECO:0000256" key="4">
    <source>
        <dbReference type="HAMAP-Rule" id="MF_00667"/>
    </source>
</evidence>
<dbReference type="NCBIfam" id="NF002867">
    <property type="entry name" value="PRK03174.1"/>
    <property type="match status" value="1"/>
</dbReference>
<dbReference type="Pfam" id="PF08141">
    <property type="entry name" value="SspH"/>
    <property type="match status" value="1"/>
</dbReference>
<comment type="similarity">
    <text evidence="2 4">Belongs to the SspH family.</text>
</comment>
<sequence>MNVQRAQEIAESPTLANVTFNGVRVYIQNVDENKGTARIFPIDDTENEQEVALSDLREH</sequence>
<dbReference type="GO" id="GO:0042601">
    <property type="term" value="C:endospore-forming forespore"/>
    <property type="evidence" value="ECO:0007669"/>
    <property type="project" value="InterPro"/>
</dbReference>
<accession>A0A431UXK1</accession>
<comment type="subcellular location">
    <subcellularLocation>
        <location evidence="1 4">Spore core</location>
    </subcellularLocation>
</comment>
<dbReference type="GO" id="GO:0030435">
    <property type="term" value="P:sporulation resulting in formation of a cellular spore"/>
    <property type="evidence" value="ECO:0007669"/>
    <property type="project" value="UniProtKB-KW"/>
</dbReference>
<dbReference type="NCBIfam" id="TIGR02861">
    <property type="entry name" value="SASP_H"/>
    <property type="match status" value="1"/>
</dbReference>
<dbReference type="InterPro" id="IPR012610">
    <property type="entry name" value="SASP_SspH"/>
</dbReference>
<comment type="induction">
    <text evidence="4">Expressed only in the forespore compartment of sporulating cells.</text>
</comment>
<gene>
    <name evidence="4" type="primary">sspH</name>
    <name evidence="5" type="ORF">EKG35_01630</name>
</gene>
<keyword evidence="6" id="KW-1185">Reference proteome</keyword>
<evidence type="ECO:0000256" key="1">
    <source>
        <dbReference type="ARBA" id="ARBA00004288"/>
    </source>
</evidence>
<name>A0A431UXK1_9BACI</name>
<proteinExistence type="evidence at transcript level"/>
<dbReference type="Proteomes" id="UP000276349">
    <property type="component" value="Unassembled WGS sequence"/>
</dbReference>
<dbReference type="RefSeq" id="WP_126292569.1">
    <property type="nucleotide sequence ID" value="NZ_CP155468.1"/>
</dbReference>
<comment type="caution">
    <text evidence="5">The sequence shown here is derived from an EMBL/GenBank/DDBJ whole genome shotgun (WGS) entry which is preliminary data.</text>
</comment>
<organism evidence="5 6">
    <name type="scientific">Lysinibacillus telephonicus</name>
    <dbReference type="NCBI Taxonomy" id="1714840"/>
    <lineage>
        <taxon>Bacteria</taxon>
        <taxon>Bacillati</taxon>
        <taxon>Bacillota</taxon>
        <taxon>Bacilli</taxon>
        <taxon>Bacillales</taxon>
        <taxon>Bacillaceae</taxon>
        <taxon>Lysinibacillus</taxon>
    </lineage>
</organism>
<reference evidence="5 6" key="1">
    <citation type="submission" date="2018-12" db="EMBL/GenBank/DDBJ databases">
        <authorList>
            <person name="Yu L."/>
        </authorList>
    </citation>
    <scope>NUCLEOTIDE SEQUENCE [LARGE SCALE GENOMIC DNA]</scope>
    <source>
        <strain evidence="5 6">S5H2222</strain>
    </source>
</reference>
<dbReference type="HAMAP" id="MF_00667">
    <property type="entry name" value="SspH"/>
    <property type="match status" value="1"/>
</dbReference>
<dbReference type="OrthoDB" id="1683648at2"/>
<keyword evidence="3 4" id="KW-0749">Sporulation</keyword>
<protein>
    <recommendedName>
        <fullName evidence="4">Small, acid-soluble spore protein H</fullName>
        <shortName evidence="4">SASP H</shortName>
    </recommendedName>
</protein>
<evidence type="ECO:0000313" key="5">
    <source>
        <dbReference type="EMBL" id="RTQ96096.1"/>
    </source>
</evidence>
<dbReference type="AlphaFoldDB" id="A0A431UXK1"/>
<evidence type="ECO:0000256" key="3">
    <source>
        <dbReference type="ARBA" id="ARBA00022969"/>
    </source>
</evidence>
<dbReference type="EMBL" id="RXNR01000003">
    <property type="protein sequence ID" value="RTQ96096.1"/>
    <property type="molecule type" value="Genomic_DNA"/>
</dbReference>
<evidence type="ECO:0000256" key="2">
    <source>
        <dbReference type="ARBA" id="ARBA00006573"/>
    </source>
</evidence>
<evidence type="ECO:0000313" key="6">
    <source>
        <dbReference type="Proteomes" id="UP000276349"/>
    </source>
</evidence>
<dbReference type="GO" id="GO:0030436">
    <property type="term" value="P:asexual sporulation"/>
    <property type="evidence" value="ECO:0007669"/>
    <property type="project" value="UniProtKB-UniRule"/>
</dbReference>